<sequence>MQSTGPNFKNLVQNSLSFSFATSLHSNSAKMSVESEILSLLTALLQVSPGMLQAHRTEIIPVLETLAERVGVTVIQNPFSASYQQTAPPLQYPTPDPLAPQSTAYEESSSISFVRSTQQTSADVIAVAEVDSIDSPASLQQTSGELDTIDDSSLSVNNEPLENLFRPQQFLDKIQENLEKIVKFSTNNSSNIIKSVLAVEDDRLRDIKSIIGKKKPTPNDRYVQCLAQRSLALEYNQWDLKRGGTRLDDVFKNAPSAKIKKRGNFTYYVQRVRRFNDFQTAYKALKRGVRQLIIEEKCDFSGIEVVIPFTYQYFDALSYDDLHMFGILLQQKMDILGTLKQASSWVENSQSIYDGYRKDKRPRLELESSLPRTKRPRWAGPIDIQNPESSSAHYSSSTPYASERSLARLNTNNATSMTEECAARHNIPTTDETFVHALNTIPLPRDNRSFPPQYGMGDAWADTRECFMSMQLPQYGFPDASAGGYSLADSQIPQYGIPDASAGILSLPHPMNSHRQELALITDTQIPQYGISNASAGGTTTV</sequence>
<gene>
    <name evidence="2" type="ORF">BDBG_04214</name>
</gene>
<evidence type="ECO:0000256" key="1">
    <source>
        <dbReference type="SAM" id="MobiDB-lite"/>
    </source>
</evidence>
<accession>A0A179UKA4</accession>
<name>A0A179UKA4_BLAGS</name>
<reference evidence="3" key="1">
    <citation type="journal article" date="2015" name="PLoS Genet.">
        <title>The dynamic genome and transcriptome of the human fungal pathogen Blastomyces and close relative Emmonsia.</title>
        <authorList>
            <person name="Munoz J.F."/>
            <person name="Gauthier G.M."/>
            <person name="Desjardins C.A."/>
            <person name="Gallo J.E."/>
            <person name="Holder J."/>
            <person name="Sullivan T.D."/>
            <person name="Marty A.J."/>
            <person name="Carmen J.C."/>
            <person name="Chen Z."/>
            <person name="Ding L."/>
            <person name="Gujja S."/>
            <person name="Magrini V."/>
            <person name="Misas E."/>
            <person name="Mitreva M."/>
            <person name="Priest M."/>
            <person name="Saif S."/>
            <person name="Whiston E.A."/>
            <person name="Young S."/>
            <person name="Zeng Q."/>
            <person name="Goldman W.E."/>
            <person name="Mardis E.R."/>
            <person name="Taylor J.W."/>
            <person name="McEwen J.G."/>
            <person name="Clay O.K."/>
            <person name="Klein B.S."/>
            <person name="Cuomo C.A."/>
        </authorList>
    </citation>
    <scope>NUCLEOTIDE SEQUENCE [LARGE SCALE GENOMIC DNA]</scope>
    <source>
        <strain evidence="3">SLH14081</strain>
    </source>
</reference>
<evidence type="ECO:0000313" key="2">
    <source>
        <dbReference type="EMBL" id="OAT08243.1"/>
    </source>
</evidence>
<dbReference type="Proteomes" id="UP000002038">
    <property type="component" value="Unassembled WGS sequence"/>
</dbReference>
<dbReference type="EMBL" id="GG657454">
    <property type="protein sequence ID" value="OAT08243.1"/>
    <property type="molecule type" value="Genomic_DNA"/>
</dbReference>
<dbReference type="VEuPathDB" id="FungiDB:BDBG_04214"/>
<keyword evidence="3" id="KW-1185">Reference proteome</keyword>
<dbReference type="GeneID" id="8509714"/>
<dbReference type="RefSeq" id="XP_002625345.2">
    <property type="nucleotide sequence ID" value="XM_002625299.2"/>
</dbReference>
<evidence type="ECO:0000313" key="3">
    <source>
        <dbReference type="Proteomes" id="UP000002038"/>
    </source>
</evidence>
<proteinExistence type="predicted"/>
<dbReference type="KEGG" id="bgh:BDBG_04214"/>
<feature type="region of interest" description="Disordered" evidence="1">
    <location>
        <begin position="376"/>
        <end position="397"/>
    </location>
</feature>
<dbReference type="AlphaFoldDB" id="A0A179UKA4"/>
<protein>
    <submittedName>
        <fullName evidence="2">Uncharacterized protein</fullName>
    </submittedName>
</protein>
<dbReference type="OrthoDB" id="4367723at2759"/>
<organism evidence="2 3">
    <name type="scientific">Blastomyces gilchristii (strain SLH14081)</name>
    <name type="common">Blastomyces dermatitidis</name>
    <dbReference type="NCBI Taxonomy" id="559298"/>
    <lineage>
        <taxon>Eukaryota</taxon>
        <taxon>Fungi</taxon>
        <taxon>Dikarya</taxon>
        <taxon>Ascomycota</taxon>
        <taxon>Pezizomycotina</taxon>
        <taxon>Eurotiomycetes</taxon>
        <taxon>Eurotiomycetidae</taxon>
        <taxon>Onygenales</taxon>
        <taxon>Ajellomycetaceae</taxon>
        <taxon>Blastomyces</taxon>
    </lineage>
</organism>